<name>A0A2S4ZZZ3_9SPHI</name>
<feature type="compositionally biased region" description="Basic and acidic residues" evidence="3">
    <location>
        <begin position="712"/>
        <end position="733"/>
    </location>
</feature>
<dbReference type="FunFam" id="1.10.150.310:FF:000001">
    <property type="entry name" value="RNA-binding transcriptional accessory protein"/>
    <property type="match status" value="1"/>
</dbReference>
<evidence type="ECO:0000256" key="2">
    <source>
        <dbReference type="ARBA" id="ARBA00023204"/>
    </source>
</evidence>
<dbReference type="InterPro" id="IPR041692">
    <property type="entry name" value="HHH_9"/>
</dbReference>
<dbReference type="Pfam" id="PF22706">
    <property type="entry name" value="Tex_central_region"/>
    <property type="match status" value="1"/>
</dbReference>
<dbReference type="InterPro" id="IPR006641">
    <property type="entry name" value="YqgF/RNaseH-like_dom"/>
</dbReference>
<dbReference type="GO" id="GO:0006281">
    <property type="term" value="P:DNA repair"/>
    <property type="evidence" value="ECO:0007669"/>
    <property type="project" value="UniProtKB-KW"/>
</dbReference>
<dbReference type="InterPro" id="IPR003029">
    <property type="entry name" value="S1_domain"/>
</dbReference>
<dbReference type="InterPro" id="IPR050437">
    <property type="entry name" value="Ribos_protein_bS1-like"/>
</dbReference>
<dbReference type="AlphaFoldDB" id="A0A2S4ZZZ3"/>
<dbReference type="SMART" id="SM00278">
    <property type="entry name" value="HhH1"/>
    <property type="match status" value="2"/>
</dbReference>
<comment type="caution">
    <text evidence="5">The sequence shown here is derived from an EMBL/GenBank/DDBJ whole genome shotgun (WGS) entry which is preliminary data.</text>
</comment>
<dbReference type="InterPro" id="IPR010994">
    <property type="entry name" value="RuvA_2-like"/>
</dbReference>
<dbReference type="GO" id="GO:0003677">
    <property type="term" value="F:DNA binding"/>
    <property type="evidence" value="ECO:0007669"/>
    <property type="project" value="InterPro"/>
</dbReference>
<feature type="domain" description="S1 motif" evidence="4">
    <location>
        <begin position="642"/>
        <end position="711"/>
    </location>
</feature>
<dbReference type="InterPro" id="IPR012340">
    <property type="entry name" value="NA-bd_OB-fold"/>
</dbReference>
<dbReference type="InterPro" id="IPR032639">
    <property type="entry name" value="Tex_YqgF"/>
</dbReference>
<dbReference type="GO" id="GO:0005737">
    <property type="term" value="C:cytoplasm"/>
    <property type="evidence" value="ECO:0007669"/>
    <property type="project" value="UniProtKB-ARBA"/>
</dbReference>
<dbReference type="InterPro" id="IPR044146">
    <property type="entry name" value="S1_Tex"/>
</dbReference>
<organism evidence="5 6">
    <name type="scientific">Solitalea longa</name>
    <dbReference type="NCBI Taxonomy" id="2079460"/>
    <lineage>
        <taxon>Bacteria</taxon>
        <taxon>Pseudomonadati</taxon>
        <taxon>Bacteroidota</taxon>
        <taxon>Sphingobacteriia</taxon>
        <taxon>Sphingobacteriales</taxon>
        <taxon>Sphingobacteriaceae</taxon>
        <taxon>Solitalea</taxon>
    </lineage>
</organism>
<dbReference type="Pfam" id="PF17674">
    <property type="entry name" value="HHH_9"/>
    <property type="match status" value="1"/>
</dbReference>
<accession>A0A2S4ZZZ3</accession>
<keyword evidence="1" id="KW-0227">DNA damage</keyword>
<keyword evidence="2" id="KW-0234">DNA repair</keyword>
<dbReference type="Gene3D" id="1.10.3500.10">
    <property type="entry name" value="Tex N-terminal region-like"/>
    <property type="match status" value="1"/>
</dbReference>
<dbReference type="SUPFAM" id="SSF47781">
    <property type="entry name" value="RuvA domain 2-like"/>
    <property type="match status" value="2"/>
</dbReference>
<dbReference type="Gene3D" id="3.30.420.140">
    <property type="entry name" value="YqgF/RNase H-like domain"/>
    <property type="match status" value="1"/>
</dbReference>
<dbReference type="Gene3D" id="2.40.50.140">
    <property type="entry name" value="Nucleic acid-binding proteins"/>
    <property type="match status" value="1"/>
</dbReference>
<dbReference type="SUPFAM" id="SSF50249">
    <property type="entry name" value="Nucleic acid-binding proteins"/>
    <property type="match status" value="1"/>
</dbReference>
<dbReference type="Proteomes" id="UP000236893">
    <property type="component" value="Unassembled WGS sequence"/>
</dbReference>
<dbReference type="InterPro" id="IPR018974">
    <property type="entry name" value="Tex-like_N"/>
</dbReference>
<dbReference type="Gene3D" id="1.10.150.310">
    <property type="entry name" value="Tex RuvX-like domain-like"/>
    <property type="match status" value="1"/>
</dbReference>
<dbReference type="EMBL" id="PQVF01000011">
    <property type="protein sequence ID" value="POY35443.1"/>
    <property type="molecule type" value="Genomic_DNA"/>
</dbReference>
<evidence type="ECO:0000313" key="5">
    <source>
        <dbReference type="EMBL" id="POY35443.1"/>
    </source>
</evidence>
<dbReference type="FunFam" id="2.40.50.140:FF:000051">
    <property type="entry name" value="RNA-binding transcriptional accessory protein"/>
    <property type="match status" value="1"/>
</dbReference>
<dbReference type="RefSeq" id="WP_103790048.1">
    <property type="nucleotide sequence ID" value="NZ_PQVF01000011.1"/>
</dbReference>
<feature type="region of interest" description="Disordered" evidence="3">
    <location>
        <begin position="712"/>
        <end position="763"/>
    </location>
</feature>
<dbReference type="PROSITE" id="PS50126">
    <property type="entry name" value="S1"/>
    <property type="match status" value="1"/>
</dbReference>
<evidence type="ECO:0000313" key="6">
    <source>
        <dbReference type="Proteomes" id="UP000236893"/>
    </source>
</evidence>
<dbReference type="InterPro" id="IPR003583">
    <property type="entry name" value="Hlx-hairpin-Hlx_DNA-bd_motif"/>
</dbReference>
<dbReference type="InterPro" id="IPR055179">
    <property type="entry name" value="Tex-like_central_region"/>
</dbReference>
<dbReference type="SUPFAM" id="SSF53098">
    <property type="entry name" value="Ribonuclease H-like"/>
    <property type="match status" value="1"/>
</dbReference>
<dbReference type="Gene3D" id="1.10.10.650">
    <property type="entry name" value="RuvA domain 2-like"/>
    <property type="match status" value="1"/>
</dbReference>
<dbReference type="FunFam" id="1.10.10.650:FF:000001">
    <property type="entry name" value="S1 RNA-binding domain 1"/>
    <property type="match status" value="1"/>
</dbReference>
<dbReference type="SMART" id="SM00316">
    <property type="entry name" value="S1"/>
    <property type="match status" value="1"/>
</dbReference>
<protein>
    <submittedName>
        <fullName evidence="5">RNA-binding transcriptional accessory protein</fullName>
    </submittedName>
</protein>
<dbReference type="Pfam" id="PF00575">
    <property type="entry name" value="S1"/>
    <property type="match status" value="1"/>
</dbReference>
<proteinExistence type="predicted"/>
<reference evidence="5 6" key="1">
    <citation type="submission" date="2018-01" db="EMBL/GenBank/DDBJ databases">
        <authorList>
            <person name="Gaut B.S."/>
            <person name="Morton B.R."/>
            <person name="Clegg M.T."/>
            <person name="Duvall M.R."/>
        </authorList>
    </citation>
    <scope>NUCLEOTIDE SEQUENCE [LARGE SCALE GENOMIC DNA]</scope>
    <source>
        <strain evidence="5 6">HR-AV</strain>
    </source>
</reference>
<dbReference type="GO" id="GO:0003729">
    <property type="term" value="F:mRNA binding"/>
    <property type="evidence" value="ECO:0007669"/>
    <property type="project" value="UniProtKB-ARBA"/>
</dbReference>
<gene>
    <name evidence="5" type="ORF">C3K47_15395</name>
</gene>
<sequence length="763" mass="84848">MSEQKYFLKIAQDLGIGSRQVEATVGLLNEGATIPFISRYRKELTGSLDEVAIAAIRDEIERLRELDKRRDTILNSIKEQGKLTDELEKDILAAATMSRLEDLYLPYKPKRRTKATIARERGLEPLALTIFSQEVKDIDAEAAKFIDAEKEVNNESEALQGARDIIAEMINEDAVCRDKMRTLFTDKAMITSTVMKGKEEEGVKYRDYFEWSELLKNTPSHRLLAMRRGEKEMILSLDIAPVKDDAIDIIEGVFVKSRGEAAEQIKIAIDDCYKRLLAPSIETEMRLLTKKGADEKAIVVFADNLRELLLAAPMGQKCILAIDPGFRTGCKVVVLNPQGKLLENTVIYPTASSQGKMIEAEAVVLALCQRFQIEAIAIGNGTASRETETFVRGIKDLPKDVSVVMVNEAGASVYSASEVAREEFPDYDVTVRGAVSIGRRLADPLAELVKIDPKSIGVGQYQHDVDQTALKNKLDEVVGSCVNAVGVEVNTASKQLLTYVSGLGPALAQNIINYRNENGAFKSRKDLKAVPRMGEKVFEQAAGFLRILNGTHPLDSSAVHPESYHIVEQMAKDLGCKVDDLIADKEVRKKIDLKKYVSETVGLPTLNDIMQELDKPGRDPRKVFEAFKFADDVNEIADLKVGMRLPGIVTNVTNFGAFVDVGVHQDGLVHLSQLSNRFITDANEVVKVAQQVLVTVTEVDVDRKRIALTMKDESAPVQRTKAEKEKMRNDRTNRPSQQQQSKPKAEEPQDMNSMLAALKNKWK</sequence>
<dbReference type="InterPro" id="IPR023319">
    <property type="entry name" value="Tex-like_HTH_dom_sf"/>
</dbReference>
<evidence type="ECO:0000256" key="3">
    <source>
        <dbReference type="SAM" id="MobiDB-lite"/>
    </source>
</evidence>
<dbReference type="GO" id="GO:0003735">
    <property type="term" value="F:structural constituent of ribosome"/>
    <property type="evidence" value="ECO:0007669"/>
    <property type="project" value="TreeGrafter"/>
</dbReference>
<dbReference type="FunFam" id="3.30.420.140:FF:000001">
    <property type="entry name" value="RNA-binding transcriptional accessory protein"/>
    <property type="match status" value="1"/>
</dbReference>
<dbReference type="PANTHER" id="PTHR10724:SF10">
    <property type="entry name" value="S1 RNA-BINDING DOMAIN-CONTAINING PROTEIN 1"/>
    <property type="match status" value="1"/>
</dbReference>
<dbReference type="GO" id="GO:0006412">
    <property type="term" value="P:translation"/>
    <property type="evidence" value="ECO:0007669"/>
    <property type="project" value="TreeGrafter"/>
</dbReference>
<dbReference type="CDD" id="cd05685">
    <property type="entry name" value="S1_Tex"/>
    <property type="match status" value="1"/>
</dbReference>
<dbReference type="InterPro" id="IPR037027">
    <property type="entry name" value="YqgF/RNaseH-like_dom_sf"/>
</dbReference>
<dbReference type="OrthoDB" id="9804714at2"/>
<keyword evidence="6" id="KW-1185">Reference proteome</keyword>
<dbReference type="InterPro" id="IPR012337">
    <property type="entry name" value="RNaseH-like_sf"/>
</dbReference>
<dbReference type="Pfam" id="PF09371">
    <property type="entry name" value="Tex_N"/>
    <property type="match status" value="1"/>
</dbReference>
<dbReference type="Pfam" id="PF16921">
    <property type="entry name" value="Tex_YqgF"/>
    <property type="match status" value="1"/>
</dbReference>
<evidence type="ECO:0000259" key="4">
    <source>
        <dbReference type="PROSITE" id="PS50126"/>
    </source>
</evidence>
<dbReference type="InterPro" id="IPR023323">
    <property type="entry name" value="Tex-like_dom_sf"/>
</dbReference>
<dbReference type="SUPFAM" id="SSF158832">
    <property type="entry name" value="Tex N-terminal region-like"/>
    <property type="match status" value="1"/>
</dbReference>
<dbReference type="PANTHER" id="PTHR10724">
    <property type="entry name" value="30S RIBOSOMAL PROTEIN S1"/>
    <property type="match status" value="1"/>
</dbReference>
<evidence type="ECO:0000256" key="1">
    <source>
        <dbReference type="ARBA" id="ARBA00022763"/>
    </source>
</evidence>
<dbReference type="SMART" id="SM00732">
    <property type="entry name" value="YqgFc"/>
    <property type="match status" value="1"/>
</dbReference>
<dbReference type="Pfam" id="PF12836">
    <property type="entry name" value="HHH_3"/>
    <property type="match status" value="1"/>
</dbReference>